<comment type="caution">
    <text evidence="1">The sequence shown here is derived from an EMBL/GenBank/DDBJ whole genome shotgun (WGS) entry which is preliminary data.</text>
</comment>
<gene>
    <name evidence="1" type="ORF">AVEN_217727_1</name>
</gene>
<sequence>MQSGGYFTKKFAKCSWFQEKVRKIEMKDEEARMGCIQKTTNWYLEDGRKLVVFAYLSLIKVSFIPHCSMEWSKNCSIDEGEEEEAAWGASQRLN</sequence>
<accession>A0A4Y2NMQ7</accession>
<keyword evidence="2" id="KW-1185">Reference proteome</keyword>
<protein>
    <submittedName>
        <fullName evidence="1">Uncharacterized protein</fullName>
    </submittedName>
</protein>
<name>A0A4Y2NMQ7_ARAVE</name>
<reference evidence="1 2" key="1">
    <citation type="journal article" date="2019" name="Sci. Rep.">
        <title>Orb-weaving spider Araneus ventricosus genome elucidates the spidroin gene catalogue.</title>
        <authorList>
            <person name="Kono N."/>
            <person name="Nakamura H."/>
            <person name="Ohtoshi R."/>
            <person name="Moran D.A.P."/>
            <person name="Shinohara A."/>
            <person name="Yoshida Y."/>
            <person name="Fujiwara M."/>
            <person name="Mori M."/>
            <person name="Tomita M."/>
            <person name="Arakawa K."/>
        </authorList>
    </citation>
    <scope>NUCLEOTIDE SEQUENCE [LARGE SCALE GENOMIC DNA]</scope>
</reference>
<dbReference type="EMBL" id="BGPR01009455">
    <property type="protein sequence ID" value="GBN40093.1"/>
    <property type="molecule type" value="Genomic_DNA"/>
</dbReference>
<organism evidence="1 2">
    <name type="scientific">Araneus ventricosus</name>
    <name type="common">Orbweaver spider</name>
    <name type="synonym">Epeira ventricosa</name>
    <dbReference type="NCBI Taxonomy" id="182803"/>
    <lineage>
        <taxon>Eukaryota</taxon>
        <taxon>Metazoa</taxon>
        <taxon>Ecdysozoa</taxon>
        <taxon>Arthropoda</taxon>
        <taxon>Chelicerata</taxon>
        <taxon>Arachnida</taxon>
        <taxon>Araneae</taxon>
        <taxon>Araneomorphae</taxon>
        <taxon>Entelegynae</taxon>
        <taxon>Araneoidea</taxon>
        <taxon>Araneidae</taxon>
        <taxon>Araneus</taxon>
    </lineage>
</organism>
<dbReference type="Proteomes" id="UP000499080">
    <property type="component" value="Unassembled WGS sequence"/>
</dbReference>
<evidence type="ECO:0000313" key="2">
    <source>
        <dbReference type="Proteomes" id="UP000499080"/>
    </source>
</evidence>
<dbReference type="AlphaFoldDB" id="A0A4Y2NMQ7"/>
<evidence type="ECO:0000313" key="1">
    <source>
        <dbReference type="EMBL" id="GBN40093.1"/>
    </source>
</evidence>
<proteinExistence type="predicted"/>